<accession>A0ABU6STX7</accession>
<proteinExistence type="predicted"/>
<dbReference type="Proteomes" id="UP001341840">
    <property type="component" value="Unassembled WGS sequence"/>
</dbReference>
<dbReference type="EMBL" id="JASCZI010061635">
    <property type="protein sequence ID" value="MED6139178.1"/>
    <property type="molecule type" value="Genomic_DNA"/>
</dbReference>
<sequence>MIGCWLFPDKSDNMVSVRRLPLLADLDSCKKLSWDSAVRVESKQQDNKTSLKNEERKLEEQEMKKWSILDRISASRR</sequence>
<protein>
    <submittedName>
        <fullName evidence="1">Uncharacterized protein</fullName>
    </submittedName>
</protein>
<name>A0ABU6STX7_9FABA</name>
<evidence type="ECO:0000313" key="2">
    <source>
        <dbReference type="Proteomes" id="UP001341840"/>
    </source>
</evidence>
<keyword evidence="2" id="KW-1185">Reference proteome</keyword>
<gene>
    <name evidence="1" type="ORF">PIB30_081466</name>
</gene>
<reference evidence="1 2" key="1">
    <citation type="journal article" date="2023" name="Plants (Basel)">
        <title>Bridging the Gap: Combining Genomics and Transcriptomics Approaches to Understand Stylosanthes scabra, an Orphan Legume from the Brazilian Caatinga.</title>
        <authorList>
            <person name="Ferreira-Neto J.R.C."/>
            <person name="da Silva M.D."/>
            <person name="Binneck E."/>
            <person name="de Melo N.F."/>
            <person name="da Silva R.H."/>
            <person name="de Melo A.L.T.M."/>
            <person name="Pandolfi V."/>
            <person name="Bustamante F.O."/>
            <person name="Brasileiro-Vidal A.C."/>
            <person name="Benko-Iseppon A.M."/>
        </authorList>
    </citation>
    <scope>NUCLEOTIDE SEQUENCE [LARGE SCALE GENOMIC DNA]</scope>
    <source>
        <tissue evidence="1">Leaves</tissue>
    </source>
</reference>
<organism evidence="1 2">
    <name type="scientific">Stylosanthes scabra</name>
    <dbReference type="NCBI Taxonomy" id="79078"/>
    <lineage>
        <taxon>Eukaryota</taxon>
        <taxon>Viridiplantae</taxon>
        <taxon>Streptophyta</taxon>
        <taxon>Embryophyta</taxon>
        <taxon>Tracheophyta</taxon>
        <taxon>Spermatophyta</taxon>
        <taxon>Magnoliopsida</taxon>
        <taxon>eudicotyledons</taxon>
        <taxon>Gunneridae</taxon>
        <taxon>Pentapetalae</taxon>
        <taxon>rosids</taxon>
        <taxon>fabids</taxon>
        <taxon>Fabales</taxon>
        <taxon>Fabaceae</taxon>
        <taxon>Papilionoideae</taxon>
        <taxon>50 kb inversion clade</taxon>
        <taxon>dalbergioids sensu lato</taxon>
        <taxon>Dalbergieae</taxon>
        <taxon>Pterocarpus clade</taxon>
        <taxon>Stylosanthes</taxon>
    </lineage>
</organism>
<comment type="caution">
    <text evidence="1">The sequence shown here is derived from an EMBL/GenBank/DDBJ whole genome shotgun (WGS) entry which is preliminary data.</text>
</comment>
<evidence type="ECO:0000313" key="1">
    <source>
        <dbReference type="EMBL" id="MED6139178.1"/>
    </source>
</evidence>